<keyword evidence="8 10" id="KW-0472">Membrane</keyword>
<dbReference type="GO" id="GO:0046872">
    <property type="term" value="F:metal ion binding"/>
    <property type="evidence" value="ECO:0007669"/>
    <property type="project" value="UniProtKB-KW"/>
</dbReference>
<dbReference type="RefSeq" id="XP_022588510.2">
    <property type="nucleotide sequence ID" value="XM_022732856.2"/>
</dbReference>
<evidence type="ECO:0000256" key="1">
    <source>
        <dbReference type="ARBA" id="ARBA00004273"/>
    </source>
</evidence>
<evidence type="ECO:0000256" key="9">
    <source>
        <dbReference type="ARBA" id="ARBA00023239"/>
    </source>
</evidence>
<evidence type="ECO:0000256" key="4">
    <source>
        <dbReference type="ARBA" id="ARBA00022723"/>
    </source>
</evidence>
<dbReference type="Proteomes" id="UP000515125">
    <property type="component" value="Unplaced"/>
</dbReference>
<keyword evidence="6 10" id="KW-0408">Iron</keyword>
<dbReference type="OrthoDB" id="4243at2759"/>
<dbReference type="InterPro" id="IPR000511">
    <property type="entry name" value="Holocyt_c/c1_synthase"/>
</dbReference>
<dbReference type="GO" id="GO:0005743">
    <property type="term" value="C:mitochondrial inner membrane"/>
    <property type="evidence" value="ECO:0007669"/>
    <property type="project" value="UniProtKB-SubCell"/>
</dbReference>
<evidence type="ECO:0000256" key="11">
    <source>
        <dbReference type="SAM" id="MobiDB-lite"/>
    </source>
</evidence>
<dbReference type="PANTHER" id="PTHR12743:SF0">
    <property type="entry name" value="HOLOCYTOCHROME C-TYPE SYNTHASE"/>
    <property type="match status" value="1"/>
</dbReference>
<feature type="region of interest" description="Disordered" evidence="11">
    <location>
        <begin position="80"/>
        <end position="124"/>
    </location>
</feature>
<evidence type="ECO:0000313" key="12">
    <source>
        <dbReference type="Proteomes" id="UP000515125"/>
    </source>
</evidence>
<evidence type="ECO:0000313" key="13">
    <source>
        <dbReference type="RefSeq" id="XP_022588510.2"/>
    </source>
</evidence>
<dbReference type="GeneID" id="34619571"/>
<keyword evidence="7 10" id="KW-0496">Mitochondrion</keyword>
<organism evidence="12 13">
    <name type="scientific">Cyclospora cayetanensis</name>
    <dbReference type="NCBI Taxonomy" id="88456"/>
    <lineage>
        <taxon>Eukaryota</taxon>
        <taxon>Sar</taxon>
        <taxon>Alveolata</taxon>
        <taxon>Apicomplexa</taxon>
        <taxon>Conoidasida</taxon>
        <taxon>Coccidia</taxon>
        <taxon>Eucoccidiorida</taxon>
        <taxon>Eimeriorina</taxon>
        <taxon>Eimeriidae</taxon>
        <taxon>Cyclospora</taxon>
    </lineage>
</organism>
<keyword evidence="9 10" id="KW-0456">Lyase</keyword>
<comment type="function">
    <text evidence="10">Lyase that catalyzes the covalent linking of the heme group to the cytochrome C apoprotein to produce the mature functional cytochrome.</text>
</comment>
<evidence type="ECO:0000256" key="5">
    <source>
        <dbReference type="ARBA" id="ARBA00022792"/>
    </source>
</evidence>
<comment type="similarity">
    <text evidence="2 10">Belongs to the cytochrome c-type heme lyase family.</text>
</comment>
<dbReference type="PANTHER" id="PTHR12743">
    <property type="entry name" value="CYTOCHROME C1 HEME LYASE"/>
    <property type="match status" value="1"/>
</dbReference>
<evidence type="ECO:0000256" key="2">
    <source>
        <dbReference type="ARBA" id="ARBA00007255"/>
    </source>
</evidence>
<keyword evidence="12" id="KW-1185">Reference proteome</keyword>
<comment type="catalytic activity">
    <reaction evidence="10">
        <text>holo-[cytochrome c] = apo-[cytochrome c] + heme b</text>
        <dbReference type="Rhea" id="RHEA:22648"/>
        <dbReference type="Rhea" id="RHEA-COMP:10725"/>
        <dbReference type="Rhea" id="RHEA-COMP:10726"/>
        <dbReference type="ChEBI" id="CHEBI:29950"/>
        <dbReference type="ChEBI" id="CHEBI:60344"/>
        <dbReference type="ChEBI" id="CHEBI:83739"/>
        <dbReference type="EC" id="4.4.1.17"/>
    </reaction>
</comment>
<evidence type="ECO:0000256" key="7">
    <source>
        <dbReference type="ARBA" id="ARBA00023128"/>
    </source>
</evidence>
<comment type="subcellular location">
    <subcellularLocation>
        <location evidence="1 10">Mitochondrion inner membrane</location>
    </subcellularLocation>
</comment>
<evidence type="ECO:0000256" key="6">
    <source>
        <dbReference type="ARBA" id="ARBA00023004"/>
    </source>
</evidence>
<protein>
    <recommendedName>
        <fullName evidence="10">Holocytochrome c-type synthase</fullName>
        <ecNumber evidence="10">4.4.1.17</ecNumber>
    </recommendedName>
</protein>
<dbReference type="Pfam" id="PF01265">
    <property type="entry name" value="Cyto_heme_lyase"/>
    <property type="match status" value="1"/>
</dbReference>
<name>A0A6P5WD19_9EIME</name>
<dbReference type="AlphaFoldDB" id="A0A6P5WD19"/>
<gene>
    <name evidence="13" type="primary">LOC34619571</name>
</gene>
<feature type="region of interest" description="Disordered" evidence="11">
    <location>
        <begin position="29"/>
        <end position="49"/>
    </location>
</feature>
<keyword evidence="5 10" id="KW-0999">Mitochondrion inner membrane</keyword>
<keyword evidence="3 10" id="KW-0349">Heme</keyword>
<evidence type="ECO:0000256" key="3">
    <source>
        <dbReference type="ARBA" id="ARBA00022617"/>
    </source>
</evidence>
<reference evidence="13" key="1">
    <citation type="submission" date="2025-08" db="UniProtKB">
        <authorList>
            <consortium name="RefSeq"/>
        </authorList>
    </citation>
    <scope>IDENTIFICATION</scope>
</reference>
<sequence>MPAAAEPRRFFLSGDCLFSLRRATAGRSKGLGADEAAPYRPHTTEQTETDEFFSHKRLSYPILRTMPECPLTSEMRLSGCPLARGTDSESGEAEREWGAAASSNIQVPPGLSTERASSSIPSKEGHWKYPSEKQFYTATLRKGHAVGAGSMPAVVAIHNAVNEETWRQIKEWEALHGDTCAASKLIRFVGRPSELSLKARLRHWGGFERPFDRHDWLVDRCGKNIRYIIDYYDGKGEGDKVSICVDVRPDLSSFCNAWDRVRMFFLSKQKLEYRVRDKEWTKKKRDFTHKYGEKSMRRNKKGGAEKAKRQN</sequence>
<dbReference type="EC" id="4.4.1.17" evidence="10"/>
<dbReference type="PROSITE" id="PS00822">
    <property type="entry name" value="CYTO_HEME_LYASE_2"/>
    <property type="match status" value="1"/>
</dbReference>
<dbReference type="PROSITE" id="PS00821">
    <property type="entry name" value="CYTO_HEME_LYASE_1"/>
    <property type="match status" value="1"/>
</dbReference>
<evidence type="ECO:0000256" key="8">
    <source>
        <dbReference type="ARBA" id="ARBA00023136"/>
    </source>
</evidence>
<accession>A0A6P5WD19</accession>
<proteinExistence type="inferred from homology"/>
<dbReference type="GO" id="GO:0004408">
    <property type="term" value="F:holocytochrome-c synthase activity"/>
    <property type="evidence" value="ECO:0007669"/>
    <property type="project" value="UniProtKB-EC"/>
</dbReference>
<evidence type="ECO:0000256" key="10">
    <source>
        <dbReference type="RuleBase" id="RU363130"/>
    </source>
</evidence>
<keyword evidence="4 10" id="KW-0479">Metal-binding</keyword>
<feature type="region of interest" description="Disordered" evidence="11">
    <location>
        <begin position="288"/>
        <end position="311"/>
    </location>
</feature>